<proteinExistence type="predicted"/>
<organism evidence="2 3">
    <name type="scientific">Senna tora</name>
    <dbReference type="NCBI Taxonomy" id="362788"/>
    <lineage>
        <taxon>Eukaryota</taxon>
        <taxon>Viridiplantae</taxon>
        <taxon>Streptophyta</taxon>
        <taxon>Embryophyta</taxon>
        <taxon>Tracheophyta</taxon>
        <taxon>Spermatophyta</taxon>
        <taxon>Magnoliopsida</taxon>
        <taxon>eudicotyledons</taxon>
        <taxon>Gunneridae</taxon>
        <taxon>Pentapetalae</taxon>
        <taxon>rosids</taxon>
        <taxon>fabids</taxon>
        <taxon>Fabales</taxon>
        <taxon>Fabaceae</taxon>
        <taxon>Caesalpinioideae</taxon>
        <taxon>Cassia clade</taxon>
        <taxon>Senna</taxon>
    </lineage>
</organism>
<feature type="coiled-coil region" evidence="1">
    <location>
        <begin position="287"/>
        <end position="314"/>
    </location>
</feature>
<protein>
    <submittedName>
        <fullName evidence="2">Uncharacterized protein</fullName>
    </submittedName>
</protein>
<dbReference type="Proteomes" id="UP000634136">
    <property type="component" value="Unassembled WGS sequence"/>
</dbReference>
<accession>A0A834XGR1</accession>
<keyword evidence="1" id="KW-0175">Coiled coil</keyword>
<reference evidence="2" key="1">
    <citation type="submission" date="2020-09" db="EMBL/GenBank/DDBJ databases">
        <title>Genome-Enabled Discovery of Anthraquinone Biosynthesis in Senna tora.</title>
        <authorList>
            <person name="Kang S.-H."/>
            <person name="Pandey R.P."/>
            <person name="Lee C.-M."/>
            <person name="Sim J.-S."/>
            <person name="Jeong J.-T."/>
            <person name="Choi B.-S."/>
            <person name="Jung M."/>
            <person name="Ginzburg D."/>
            <person name="Zhao K."/>
            <person name="Won S.Y."/>
            <person name="Oh T.-J."/>
            <person name="Yu Y."/>
            <person name="Kim N.-H."/>
            <person name="Lee O.R."/>
            <person name="Lee T.-H."/>
            <person name="Bashyal P."/>
            <person name="Kim T.-S."/>
            <person name="Lee W.-H."/>
            <person name="Kawkins C."/>
            <person name="Kim C.-K."/>
            <person name="Kim J.S."/>
            <person name="Ahn B.O."/>
            <person name="Rhee S.Y."/>
            <person name="Sohng J.K."/>
        </authorList>
    </citation>
    <scope>NUCLEOTIDE SEQUENCE</scope>
    <source>
        <tissue evidence="2">Leaf</tissue>
    </source>
</reference>
<dbReference type="AlphaFoldDB" id="A0A834XGR1"/>
<evidence type="ECO:0000313" key="2">
    <source>
        <dbReference type="EMBL" id="KAF7844278.1"/>
    </source>
</evidence>
<name>A0A834XGR1_9FABA</name>
<evidence type="ECO:0000313" key="3">
    <source>
        <dbReference type="Proteomes" id="UP000634136"/>
    </source>
</evidence>
<comment type="caution">
    <text evidence="2">The sequence shown here is derived from an EMBL/GenBank/DDBJ whole genome shotgun (WGS) entry which is preliminary data.</text>
</comment>
<gene>
    <name evidence="2" type="ORF">G2W53_001183</name>
</gene>
<dbReference type="EMBL" id="JAAIUW010000001">
    <property type="protein sequence ID" value="KAF7844278.1"/>
    <property type="molecule type" value="Genomic_DNA"/>
</dbReference>
<evidence type="ECO:0000256" key="1">
    <source>
        <dbReference type="SAM" id="Coils"/>
    </source>
</evidence>
<sequence length="357" mass="39503">MEDMDCQFVMVSTKHSGHSWWSCSCQRWPELTGGSGDVRFAFCLRFSMGFASGCSQLLCDALAGPSGLRATLCSGDAHKSIGDGEGRQNITVAPRVKEKEQGNKPTFRRILRIFLEDGGKRSVQWVLERRDTEEAVKKCIAARPLTTVARVSTQVKHDGRLLRWVPRAQSQVQQGFSVQETVVETNGMKHNVGVQTEEDVNVILGDIRGAELARKGEKGLKKGESVYRDVSCKGKAKMEVQEITNVTLRDPSNSGVIKCLEPETDSSSSEAEEGEFLDEASIISFFDNEEGLLIEQLEKEYEEQERDQKRRLDDGLEGVASLLEMGGSEGDMIAPSFRMASNDGEVAFCKDKGLHQN</sequence>
<keyword evidence="3" id="KW-1185">Reference proteome</keyword>